<gene>
    <name evidence="11" type="primary">uraH</name>
    <name evidence="11" type="ORF">D0T92_09935</name>
</gene>
<dbReference type="PROSITE" id="PS00768">
    <property type="entry name" value="TRANSTHYRETIN_1"/>
    <property type="match status" value="1"/>
</dbReference>
<feature type="domain" description="Transthyretin/hydroxyisourate hydrolase" evidence="10">
    <location>
        <begin position="21"/>
        <end position="135"/>
    </location>
</feature>
<dbReference type="AlphaFoldDB" id="A0A5J6PVR5"/>
<dbReference type="InterPro" id="IPR014306">
    <property type="entry name" value="Hydroxyisourate_hydrolase"/>
</dbReference>
<sequence>MKLQTILCIIFSGLASSVFAADNYQLSTHILDIRKGKPASNVSVELYKMNAQGQWDEVGENKTDNNGRITNFLPLREGKDNKGTYKLKFKTKEYFARDKVDNFYPFVEVSFELKDGNHYHVPITLSPFGYSTYRGS</sequence>
<dbReference type="OrthoDB" id="9792386at2"/>
<dbReference type="Gene3D" id="2.60.40.180">
    <property type="entry name" value="Transthyretin/hydroxyisourate hydrolase domain"/>
    <property type="match status" value="1"/>
</dbReference>
<comment type="function">
    <text evidence="2">Catalyzes the hydrolysis of 5-hydroxyisourate (HIU) to 2-oxo-4-hydroxy-4-carboxy-5-ureidoimidazoline (OHCU).</text>
</comment>
<dbReference type="InterPro" id="IPR023416">
    <property type="entry name" value="Transthyretin/HIU_hydrolase_d"/>
</dbReference>
<dbReference type="InterPro" id="IPR000895">
    <property type="entry name" value="Transthyretin/HIU_hydrolase"/>
</dbReference>
<protein>
    <recommendedName>
        <fullName evidence="8">5-hydroxyisourate hydrolase</fullName>
        <shortName evidence="8">HIU hydrolase</shortName>
        <shortName evidence="8">HIUHase</shortName>
        <ecNumber evidence="8">3.5.2.17</ecNumber>
    </recommendedName>
</protein>
<organism evidence="11 12">
    <name type="scientific">Neisseria zalophi</name>
    <dbReference type="NCBI Taxonomy" id="640030"/>
    <lineage>
        <taxon>Bacteria</taxon>
        <taxon>Pseudomonadati</taxon>
        <taxon>Pseudomonadota</taxon>
        <taxon>Betaproteobacteria</taxon>
        <taxon>Neisseriales</taxon>
        <taxon>Neisseriaceae</taxon>
        <taxon>Neisseria</taxon>
    </lineage>
</organism>
<dbReference type="KEGG" id="nzl:D0T92_09935"/>
<dbReference type="PROSITE" id="PS00769">
    <property type="entry name" value="TRANSTHYRETIN_2"/>
    <property type="match status" value="1"/>
</dbReference>
<comment type="subunit">
    <text evidence="4 8">Homotetramer.</text>
</comment>
<dbReference type="EC" id="3.5.2.17" evidence="8"/>
<dbReference type="Pfam" id="PF00576">
    <property type="entry name" value="Transthyretin"/>
    <property type="match status" value="1"/>
</dbReference>
<dbReference type="InterPro" id="IPR036817">
    <property type="entry name" value="Transthyretin/HIU_hydrolase_sf"/>
</dbReference>
<evidence type="ECO:0000256" key="2">
    <source>
        <dbReference type="ARBA" id="ARBA00002704"/>
    </source>
</evidence>
<feature type="signal peptide" evidence="9">
    <location>
        <begin position="1"/>
        <end position="20"/>
    </location>
</feature>
<dbReference type="PRINTS" id="PR00189">
    <property type="entry name" value="TRNSTHYRETIN"/>
</dbReference>
<dbReference type="GO" id="GO:0033971">
    <property type="term" value="F:hydroxyisourate hydrolase activity"/>
    <property type="evidence" value="ECO:0007669"/>
    <property type="project" value="UniProtKB-EC"/>
</dbReference>
<evidence type="ECO:0000256" key="3">
    <source>
        <dbReference type="ARBA" id="ARBA00009850"/>
    </source>
</evidence>
<dbReference type="PANTHER" id="PTHR10395:SF7">
    <property type="entry name" value="5-HYDROXYISOURATE HYDROLASE"/>
    <property type="match status" value="1"/>
</dbReference>
<dbReference type="NCBIfam" id="TIGR02962">
    <property type="entry name" value="hdxy_isourate"/>
    <property type="match status" value="1"/>
</dbReference>
<dbReference type="InterPro" id="IPR023418">
    <property type="entry name" value="Thyroxine_BS"/>
</dbReference>
<evidence type="ECO:0000256" key="9">
    <source>
        <dbReference type="SAM" id="SignalP"/>
    </source>
</evidence>
<dbReference type="SUPFAM" id="SSF49472">
    <property type="entry name" value="Transthyretin (synonym: prealbumin)"/>
    <property type="match status" value="1"/>
</dbReference>
<evidence type="ECO:0000313" key="12">
    <source>
        <dbReference type="Proteomes" id="UP000325713"/>
    </source>
</evidence>
<dbReference type="PANTHER" id="PTHR10395">
    <property type="entry name" value="URICASE AND TRANSTHYRETIN-RELATED"/>
    <property type="match status" value="1"/>
</dbReference>
<dbReference type="SMART" id="SM00095">
    <property type="entry name" value="TR_THY"/>
    <property type="match status" value="1"/>
</dbReference>
<evidence type="ECO:0000313" key="11">
    <source>
        <dbReference type="EMBL" id="QEY26819.1"/>
    </source>
</evidence>
<feature type="chain" id="PRO_5023943292" description="5-hydroxyisourate hydrolase" evidence="9">
    <location>
        <begin position="21"/>
        <end position="136"/>
    </location>
</feature>
<accession>A0A5J6PVR5</accession>
<feature type="binding site" evidence="7">
    <location>
        <position position="29"/>
    </location>
    <ligand>
        <name>substrate</name>
    </ligand>
</feature>
<evidence type="ECO:0000256" key="7">
    <source>
        <dbReference type="PIRSR" id="PIRSR600895-51"/>
    </source>
</evidence>
<evidence type="ECO:0000259" key="10">
    <source>
        <dbReference type="SMART" id="SM00095"/>
    </source>
</evidence>
<dbReference type="CDD" id="cd05822">
    <property type="entry name" value="TLP_HIUase"/>
    <property type="match status" value="1"/>
</dbReference>
<evidence type="ECO:0000256" key="6">
    <source>
        <dbReference type="ARBA" id="ARBA00022801"/>
    </source>
</evidence>
<name>A0A5J6PVR5_9NEIS</name>
<dbReference type="InterPro" id="IPR023419">
    <property type="entry name" value="Transthyretin_CS"/>
</dbReference>
<evidence type="ECO:0000256" key="5">
    <source>
        <dbReference type="ARBA" id="ARBA00022631"/>
    </source>
</evidence>
<keyword evidence="12" id="KW-1185">Reference proteome</keyword>
<feature type="binding site" evidence="7">
    <location>
        <position position="68"/>
    </location>
    <ligand>
        <name>substrate</name>
    </ligand>
</feature>
<keyword evidence="5 8" id="KW-0659">Purine metabolism</keyword>
<comment type="similarity">
    <text evidence="3 8">Belongs to the transthyretin family. 5-hydroxyisourate hydrolase subfamily.</text>
</comment>
<reference evidence="11 12" key="1">
    <citation type="submission" date="2018-08" db="EMBL/GenBank/DDBJ databases">
        <title>Neisseria zalophi ATCC BAA-2455 complete genome.</title>
        <authorList>
            <person name="Veseli I.A."/>
            <person name="Buttler R."/>
            <person name="Mascarenhas dos Santos A.C."/>
            <person name="Pombert J.-F."/>
        </authorList>
    </citation>
    <scope>NUCLEOTIDE SEQUENCE [LARGE SCALE GENOMIC DNA]</scope>
    <source>
        <strain evidence="11 12">ATCC BAA-2455</strain>
    </source>
</reference>
<dbReference type="EMBL" id="CP031700">
    <property type="protein sequence ID" value="QEY26819.1"/>
    <property type="molecule type" value="Genomic_DNA"/>
</dbReference>
<evidence type="ECO:0000256" key="8">
    <source>
        <dbReference type="RuleBase" id="RU361270"/>
    </source>
</evidence>
<dbReference type="GO" id="GO:0006144">
    <property type="term" value="P:purine nucleobase metabolic process"/>
    <property type="evidence" value="ECO:0007669"/>
    <property type="project" value="UniProtKB-KW"/>
</dbReference>
<keyword evidence="9" id="KW-0732">Signal</keyword>
<evidence type="ECO:0000256" key="4">
    <source>
        <dbReference type="ARBA" id="ARBA00011881"/>
    </source>
</evidence>
<dbReference type="Proteomes" id="UP000325713">
    <property type="component" value="Chromosome"/>
</dbReference>
<comment type="catalytic activity">
    <reaction evidence="1 8">
        <text>5-hydroxyisourate + H2O = 5-hydroxy-2-oxo-4-ureido-2,5-dihydro-1H-imidazole-5-carboxylate + H(+)</text>
        <dbReference type="Rhea" id="RHEA:23736"/>
        <dbReference type="ChEBI" id="CHEBI:15377"/>
        <dbReference type="ChEBI" id="CHEBI:15378"/>
        <dbReference type="ChEBI" id="CHEBI:18072"/>
        <dbReference type="ChEBI" id="CHEBI:58639"/>
        <dbReference type="EC" id="3.5.2.17"/>
    </reaction>
</comment>
<proteinExistence type="inferred from homology"/>
<keyword evidence="6 8" id="KW-0378">Hydrolase</keyword>
<feature type="binding site" evidence="7">
    <location>
        <position position="133"/>
    </location>
    <ligand>
        <name>substrate</name>
    </ligand>
</feature>
<evidence type="ECO:0000256" key="1">
    <source>
        <dbReference type="ARBA" id="ARBA00001043"/>
    </source>
</evidence>
<dbReference type="RefSeq" id="WP_151052449.1">
    <property type="nucleotide sequence ID" value="NZ_CP031700.1"/>
</dbReference>